<dbReference type="Proteomes" id="UP001318040">
    <property type="component" value="Chromosome 5"/>
</dbReference>
<dbReference type="GO" id="GO:0016020">
    <property type="term" value="C:membrane"/>
    <property type="evidence" value="ECO:0007669"/>
    <property type="project" value="UniProtKB-SubCell"/>
</dbReference>
<dbReference type="InterPro" id="IPR036259">
    <property type="entry name" value="MFS_trans_sf"/>
</dbReference>
<evidence type="ECO:0000256" key="8">
    <source>
        <dbReference type="RuleBase" id="RU003755"/>
    </source>
</evidence>
<dbReference type="CTD" id="121260"/>
<keyword evidence="4" id="KW-0769">Symport</keyword>
<protein>
    <submittedName>
        <fullName evidence="12">Solute carrier family 15 member 4</fullName>
    </submittedName>
</protein>
<evidence type="ECO:0000313" key="11">
    <source>
        <dbReference type="Proteomes" id="UP001318040"/>
    </source>
</evidence>
<keyword evidence="5" id="KW-0653">Protein transport</keyword>
<evidence type="ECO:0000256" key="7">
    <source>
        <dbReference type="ARBA" id="ARBA00023136"/>
    </source>
</evidence>
<dbReference type="GeneID" id="116939152"/>
<evidence type="ECO:0000256" key="4">
    <source>
        <dbReference type="ARBA" id="ARBA00022847"/>
    </source>
</evidence>
<feature type="compositionally biased region" description="Polar residues" evidence="9">
    <location>
        <begin position="1"/>
        <end position="19"/>
    </location>
</feature>
<accession>A0AAJ7WMC9</accession>
<feature type="transmembrane region" description="Helical" evidence="10">
    <location>
        <begin position="361"/>
        <end position="387"/>
    </location>
</feature>
<feature type="transmembrane region" description="Helical" evidence="10">
    <location>
        <begin position="196"/>
        <end position="218"/>
    </location>
</feature>
<feature type="transmembrane region" description="Helical" evidence="10">
    <location>
        <begin position="224"/>
        <end position="245"/>
    </location>
</feature>
<evidence type="ECO:0000256" key="1">
    <source>
        <dbReference type="ARBA" id="ARBA00004141"/>
    </source>
</evidence>
<keyword evidence="7 10" id="KW-0472">Membrane</keyword>
<organism evidence="11 12">
    <name type="scientific">Petromyzon marinus</name>
    <name type="common">Sea lamprey</name>
    <dbReference type="NCBI Taxonomy" id="7757"/>
    <lineage>
        <taxon>Eukaryota</taxon>
        <taxon>Metazoa</taxon>
        <taxon>Chordata</taxon>
        <taxon>Craniata</taxon>
        <taxon>Vertebrata</taxon>
        <taxon>Cyclostomata</taxon>
        <taxon>Hyperoartia</taxon>
        <taxon>Petromyzontiformes</taxon>
        <taxon>Petromyzontidae</taxon>
        <taxon>Petromyzon</taxon>
    </lineage>
</organism>
<feature type="region of interest" description="Disordered" evidence="9">
    <location>
        <begin position="1"/>
        <end position="21"/>
    </location>
</feature>
<sequence length="565" mass="62029">MAMRSNEQTPLLTRRQQPPESGFEGRRIACAALLCAETLERIAFFAITGNLVLFLNDSMDWDGVQAAQNLFILMGITYLASPLGGWLADAYLGRMKTVVVSLVVYIIGAVSFPLLSAPGSRRAICGAREGVPIVNSSCADGGWRPGCPELPAPYCSAVTHAGVVIMALGVASVKANITSFGADQIRDRGAETLQRYFNLFYWCINVGAIVSLGLIGYIQQNVSFLIGYNMAIGALCLSLLIFVACSPKYITKQPHPSALPYICKLMCLSCFGRRRRSSSSDVHRDQRNNSIQDVPDVSENDVKSLGRIILVFTAMIPYWMVYFQMQTTYQLQSLHLQIPKIFNTSSSGNCSSSPSHVFPTAWFTLFDALLLLAFIPVADRVVFVWLARRGFRPSPVLRMAVGMIFSLSSAVAAGLLESERLNRVYRKEVVKQCIGHSEYEAARLTVWWQLPQFLLVGLSELLTSIGGLEFAYSAAPKHMQSAVMGLFFFFSGIGSFMGSGLLSLVSLPSIGWMDSHKDSGSINHCHLDFYFFLLAGIQSVTLVIFVCMKSWHTSPGNPCVADVSQ</sequence>
<feature type="transmembrane region" description="Helical" evidence="10">
    <location>
        <begin position="486"/>
        <end position="509"/>
    </location>
</feature>
<gene>
    <name evidence="12" type="primary">SLC15A4</name>
</gene>
<feature type="transmembrane region" description="Helical" evidence="10">
    <location>
        <begin position="399"/>
        <end position="416"/>
    </location>
</feature>
<comment type="subcellular location">
    <subcellularLocation>
        <location evidence="1 8">Membrane</location>
        <topology evidence="1 8">Multi-pass membrane protein</topology>
    </subcellularLocation>
</comment>
<dbReference type="Pfam" id="PF00854">
    <property type="entry name" value="PTR2"/>
    <property type="match status" value="1"/>
</dbReference>
<dbReference type="RefSeq" id="XP_032803104.1">
    <property type="nucleotide sequence ID" value="XM_032947213.1"/>
</dbReference>
<keyword evidence="11" id="KW-1185">Reference proteome</keyword>
<dbReference type="Gene3D" id="1.20.1250.20">
    <property type="entry name" value="MFS general substrate transporter like domains"/>
    <property type="match status" value="1"/>
</dbReference>
<feature type="transmembrane region" description="Helical" evidence="10">
    <location>
        <begin position="98"/>
        <end position="115"/>
    </location>
</feature>
<evidence type="ECO:0000256" key="10">
    <source>
        <dbReference type="SAM" id="Phobius"/>
    </source>
</evidence>
<dbReference type="GO" id="GO:0015293">
    <property type="term" value="F:symporter activity"/>
    <property type="evidence" value="ECO:0007669"/>
    <property type="project" value="UniProtKB-KW"/>
</dbReference>
<feature type="transmembrane region" description="Helical" evidence="10">
    <location>
        <begin position="70"/>
        <end position="92"/>
    </location>
</feature>
<evidence type="ECO:0000313" key="12">
    <source>
        <dbReference type="RefSeq" id="XP_032803104.1"/>
    </source>
</evidence>
<keyword evidence="8" id="KW-0813">Transport</keyword>
<evidence type="ECO:0000256" key="6">
    <source>
        <dbReference type="ARBA" id="ARBA00022989"/>
    </source>
</evidence>
<keyword evidence="3 8" id="KW-0812">Transmembrane</keyword>
<evidence type="ECO:0000256" key="5">
    <source>
        <dbReference type="ARBA" id="ARBA00022856"/>
    </source>
</evidence>
<reference evidence="12" key="1">
    <citation type="submission" date="2025-08" db="UniProtKB">
        <authorList>
            <consortium name="RefSeq"/>
        </authorList>
    </citation>
    <scope>IDENTIFICATION</scope>
    <source>
        <tissue evidence="12">Sperm</tissue>
    </source>
</reference>
<feature type="transmembrane region" description="Helical" evidence="10">
    <location>
        <begin position="308"/>
        <end position="325"/>
    </location>
</feature>
<dbReference type="GO" id="GO:0006857">
    <property type="term" value="P:oligopeptide transport"/>
    <property type="evidence" value="ECO:0007669"/>
    <property type="project" value="InterPro"/>
</dbReference>
<dbReference type="InterPro" id="IPR000109">
    <property type="entry name" value="POT_fam"/>
</dbReference>
<dbReference type="KEGG" id="pmrn:116939152"/>
<evidence type="ECO:0000256" key="2">
    <source>
        <dbReference type="ARBA" id="ARBA00005982"/>
    </source>
</evidence>
<name>A0AAJ7WMC9_PETMA</name>
<dbReference type="SUPFAM" id="SSF103473">
    <property type="entry name" value="MFS general substrate transporter"/>
    <property type="match status" value="1"/>
</dbReference>
<evidence type="ECO:0000256" key="3">
    <source>
        <dbReference type="ARBA" id="ARBA00022692"/>
    </source>
</evidence>
<feature type="transmembrane region" description="Helical" evidence="10">
    <location>
        <begin position="453"/>
        <end position="474"/>
    </location>
</feature>
<dbReference type="PANTHER" id="PTHR11654">
    <property type="entry name" value="OLIGOPEPTIDE TRANSPORTER-RELATED"/>
    <property type="match status" value="1"/>
</dbReference>
<dbReference type="InterPro" id="IPR018456">
    <property type="entry name" value="PTR2_symporter_CS"/>
</dbReference>
<evidence type="ECO:0000256" key="9">
    <source>
        <dbReference type="SAM" id="MobiDB-lite"/>
    </source>
</evidence>
<dbReference type="PROSITE" id="PS01023">
    <property type="entry name" value="PTR2_2"/>
    <property type="match status" value="1"/>
</dbReference>
<proteinExistence type="inferred from homology"/>
<dbReference type="AlphaFoldDB" id="A0AAJ7WMC9"/>
<feature type="transmembrane region" description="Helical" evidence="10">
    <location>
        <begin position="529"/>
        <end position="548"/>
    </location>
</feature>
<comment type="similarity">
    <text evidence="2 8">Belongs to the major facilitator superfamily. Proton-dependent oligopeptide transporter (POT/PTR) (TC 2.A.17) family.</text>
</comment>
<keyword evidence="6 10" id="KW-1133">Transmembrane helix</keyword>
<keyword evidence="5" id="KW-0571">Peptide transport</keyword>